<dbReference type="RefSeq" id="XP_003670782.1">
    <property type="nucleotide sequence ID" value="XM_003670734.1"/>
</dbReference>
<accession>G0WCP0</accession>
<proteinExistence type="predicted"/>
<organism evidence="2 3">
    <name type="scientific">Naumovozyma dairenensis (strain ATCC 10597 / BCRC 20456 / CBS 421 / NBRC 0211 / NRRL Y-12639)</name>
    <name type="common">Saccharomyces dairenensis</name>
    <dbReference type="NCBI Taxonomy" id="1071378"/>
    <lineage>
        <taxon>Eukaryota</taxon>
        <taxon>Fungi</taxon>
        <taxon>Dikarya</taxon>
        <taxon>Ascomycota</taxon>
        <taxon>Saccharomycotina</taxon>
        <taxon>Saccharomycetes</taxon>
        <taxon>Saccharomycetales</taxon>
        <taxon>Saccharomycetaceae</taxon>
        <taxon>Naumovozyma</taxon>
    </lineage>
</organism>
<protein>
    <submittedName>
        <fullName evidence="2">Uncharacterized protein</fullName>
    </submittedName>
</protein>
<reference evidence="2 3" key="1">
    <citation type="journal article" date="2011" name="Proc. Natl. Acad. Sci. U.S.A.">
        <title>Evolutionary erosion of yeast sex chromosomes by mating-type switching accidents.</title>
        <authorList>
            <person name="Gordon J.L."/>
            <person name="Armisen D."/>
            <person name="Proux-Wera E."/>
            <person name="Oheigeartaigh S.S."/>
            <person name="Byrne K.P."/>
            <person name="Wolfe K.H."/>
        </authorList>
    </citation>
    <scope>NUCLEOTIDE SEQUENCE [LARGE SCALE GENOMIC DNA]</scope>
    <source>
        <strain evidence="3">ATCC 10597 / BCRC 20456 / CBS 421 / NBRC 0211 / NRRL Y-12639</strain>
        <strain evidence="2">Type strain:CBS 421</strain>
    </source>
</reference>
<evidence type="ECO:0000313" key="1">
    <source>
        <dbReference type="EMBL" id="CCD25539.1"/>
    </source>
</evidence>
<dbReference type="HOGENOM" id="CLU_1759290_0_0_1"/>
<dbReference type="RefSeq" id="XP_003670794.1">
    <property type="nucleotide sequence ID" value="XM_003670746.1"/>
</dbReference>
<evidence type="ECO:0000313" key="2">
    <source>
        <dbReference type="EMBL" id="CCD25551.1"/>
    </source>
</evidence>
<dbReference type="EMBL" id="HE580272">
    <property type="protein sequence ID" value="CCD25551.1"/>
    <property type="molecule type" value="Genomic_DNA"/>
</dbReference>
<name>G0WCP0_NAUDC</name>
<dbReference type="EMBL" id="HE580272">
    <property type="protein sequence ID" value="CCD25539.1"/>
    <property type="molecule type" value="Genomic_DNA"/>
</dbReference>
<dbReference type="GeneID" id="11496877"/>
<dbReference type="KEGG" id="ndi:NDAI_0F02210"/>
<sequence>MLFNNNNSNIIPRSILNNNTIDYSNVPITWEQPNRATFINSALSSATTCVSDTGSLDFSNFINDSTSNPRSPVFSISSSTPFSNYGILRRRNAISIARGAINPYRESITAILPNNVEDDYVSSAKEEAEELGISFIGYFQGVPYYGIL</sequence>
<dbReference type="Proteomes" id="UP000000689">
    <property type="component" value="Chromosome 6"/>
</dbReference>
<dbReference type="KEGG" id="ndi:NDAI_0F02330"/>
<keyword evidence="3" id="KW-1185">Reference proteome</keyword>
<dbReference type="AlphaFoldDB" id="G0WCP0"/>
<gene>
    <name evidence="2" type="primary">NDAI0F02330</name>
    <name evidence="1" type="synonym">NDAI0F02210</name>
    <name evidence="1" type="ordered locus">NDAI_0F02210</name>
    <name evidence="2" type="ordered locus">NDAI_0F02330</name>
</gene>
<reference evidence="2" key="2">
    <citation type="submission" date="2011-08" db="EMBL/GenBank/DDBJ databases">
        <authorList>
            <person name="Byrne K."/>
        </authorList>
    </citation>
    <scope>NUCLEOTIDE SEQUENCE</scope>
    <source>
        <strain evidence="2">Type strain:CBS 421</strain>
    </source>
</reference>
<evidence type="ECO:0000313" key="3">
    <source>
        <dbReference type="Proteomes" id="UP000000689"/>
    </source>
</evidence>
<dbReference type="GeneID" id="11496889"/>